<organism evidence="1">
    <name type="scientific">marine metagenome</name>
    <dbReference type="NCBI Taxonomy" id="408172"/>
    <lineage>
        <taxon>unclassified sequences</taxon>
        <taxon>metagenomes</taxon>
        <taxon>ecological metagenomes</taxon>
    </lineage>
</organism>
<dbReference type="EMBL" id="UINC01181368">
    <property type="protein sequence ID" value="SVD91027.1"/>
    <property type="molecule type" value="Genomic_DNA"/>
</dbReference>
<dbReference type="AlphaFoldDB" id="A0A382Z696"/>
<protein>
    <submittedName>
        <fullName evidence="1">Uncharacterized protein</fullName>
    </submittedName>
</protein>
<name>A0A382Z696_9ZZZZ</name>
<gene>
    <name evidence="1" type="ORF">METZ01_LOCUS443881</name>
</gene>
<feature type="non-terminal residue" evidence="1">
    <location>
        <position position="37"/>
    </location>
</feature>
<proteinExistence type="predicted"/>
<reference evidence="1" key="1">
    <citation type="submission" date="2018-05" db="EMBL/GenBank/DDBJ databases">
        <authorList>
            <person name="Lanie J.A."/>
            <person name="Ng W.-L."/>
            <person name="Kazmierczak K.M."/>
            <person name="Andrzejewski T.M."/>
            <person name="Davidsen T.M."/>
            <person name="Wayne K.J."/>
            <person name="Tettelin H."/>
            <person name="Glass J.I."/>
            <person name="Rusch D."/>
            <person name="Podicherti R."/>
            <person name="Tsui H.-C.T."/>
            <person name="Winkler M.E."/>
        </authorList>
    </citation>
    <scope>NUCLEOTIDE SEQUENCE</scope>
</reference>
<sequence length="37" mass="4269">MFTFNLFSYSEIFSDFSSDKAISSKPSIRHFFLNGSI</sequence>
<evidence type="ECO:0000313" key="1">
    <source>
        <dbReference type="EMBL" id="SVD91027.1"/>
    </source>
</evidence>
<accession>A0A382Z696</accession>